<feature type="transmembrane region" description="Helical" evidence="6">
    <location>
        <begin position="64"/>
        <end position="85"/>
    </location>
</feature>
<evidence type="ECO:0000256" key="4">
    <source>
        <dbReference type="ARBA" id="ARBA00022989"/>
    </source>
</evidence>
<dbReference type="FunCoup" id="D6TEL3">
    <property type="interactions" value="470"/>
</dbReference>
<dbReference type="InterPro" id="IPR036259">
    <property type="entry name" value="MFS_trans_sf"/>
</dbReference>
<evidence type="ECO:0000256" key="2">
    <source>
        <dbReference type="ARBA" id="ARBA00022448"/>
    </source>
</evidence>
<dbReference type="InParanoid" id="D6TEL3"/>
<dbReference type="InterPro" id="IPR020846">
    <property type="entry name" value="MFS_dom"/>
</dbReference>
<evidence type="ECO:0000256" key="5">
    <source>
        <dbReference type="ARBA" id="ARBA00023136"/>
    </source>
</evidence>
<dbReference type="SUPFAM" id="SSF103473">
    <property type="entry name" value="MFS general substrate transporter"/>
    <property type="match status" value="1"/>
</dbReference>
<keyword evidence="5 6" id="KW-0472">Membrane</keyword>
<feature type="domain" description="Major facilitator superfamily (MFS) profile" evidence="7">
    <location>
        <begin position="26"/>
        <end position="484"/>
    </location>
</feature>
<dbReference type="InterPro" id="IPR011701">
    <property type="entry name" value="MFS"/>
</dbReference>
<dbReference type="Gene3D" id="1.20.1250.20">
    <property type="entry name" value="MFS general substrate transporter like domains"/>
    <property type="match status" value="1"/>
</dbReference>
<feature type="transmembrane region" description="Helical" evidence="6">
    <location>
        <begin position="310"/>
        <end position="332"/>
    </location>
</feature>
<feature type="transmembrane region" description="Helical" evidence="6">
    <location>
        <begin position="92"/>
        <end position="111"/>
    </location>
</feature>
<dbReference type="EMBL" id="ADVG01000001">
    <property type="protein sequence ID" value="EFH90386.1"/>
    <property type="molecule type" value="Genomic_DNA"/>
</dbReference>
<dbReference type="STRING" id="485913.Krac_12006"/>
<keyword evidence="3 6" id="KW-0812">Transmembrane</keyword>
<dbReference type="OrthoDB" id="142423at2"/>
<evidence type="ECO:0000256" key="6">
    <source>
        <dbReference type="SAM" id="Phobius"/>
    </source>
</evidence>
<comment type="caution">
    <text evidence="8">The sequence shown here is derived from an EMBL/GenBank/DDBJ whole genome shotgun (WGS) entry which is preliminary data.</text>
</comment>
<dbReference type="PANTHER" id="PTHR23505">
    <property type="entry name" value="SPINSTER"/>
    <property type="match status" value="1"/>
</dbReference>
<feature type="transmembrane region" description="Helical" evidence="6">
    <location>
        <begin position="369"/>
        <end position="386"/>
    </location>
</feature>
<dbReference type="CDD" id="cd17328">
    <property type="entry name" value="MFS_spinster_like"/>
    <property type="match status" value="1"/>
</dbReference>
<accession>D6TEL3</accession>
<evidence type="ECO:0000313" key="8">
    <source>
        <dbReference type="EMBL" id="EFH90386.1"/>
    </source>
</evidence>
<keyword evidence="4 6" id="KW-1133">Transmembrane helix</keyword>
<dbReference type="GO" id="GO:0022857">
    <property type="term" value="F:transmembrane transporter activity"/>
    <property type="evidence" value="ECO:0007669"/>
    <property type="project" value="InterPro"/>
</dbReference>
<keyword evidence="9" id="KW-1185">Reference proteome</keyword>
<evidence type="ECO:0000259" key="7">
    <source>
        <dbReference type="PROSITE" id="PS50850"/>
    </source>
</evidence>
<feature type="transmembrane region" description="Helical" evidence="6">
    <location>
        <begin position="453"/>
        <end position="475"/>
    </location>
</feature>
<dbReference type="GO" id="GO:0005886">
    <property type="term" value="C:plasma membrane"/>
    <property type="evidence" value="ECO:0007669"/>
    <property type="project" value="UniProtKB-SubCell"/>
</dbReference>
<name>D6TEL3_KTERA</name>
<protein>
    <submittedName>
        <fullName evidence="8">Major facilitator superfamily MFS_1</fullName>
    </submittedName>
</protein>
<dbReference type="Proteomes" id="UP000004508">
    <property type="component" value="Unassembled WGS sequence"/>
</dbReference>
<evidence type="ECO:0000313" key="9">
    <source>
        <dbReference type="Proteomes" id="UP000004508"/>
    </source>
</evidence>
<dbReference type="AlphaFoldDB" id="D6TEL3"/>
<dbReference type="InterPro" id="IPR044770">
    <property type="entry name" value="MFS_spinster-like"/>
</dbReference>
<feature type="transmembrane region" description="Helical" evidence="6">
    <location>
        <begin position="183"/>
        <end position="199"/>
    </location>
</feature>
<proteinExistence type="predicted"/>
<dbReference type="PROSITE" id="PS50850">
    <property type="entry name" value="MFS"/>
    <property type="match status" value="1"/>
</dbReference>
<sequence length="503" mass="54302">MSEVAQPTNPGRQASHSNPSTRARSVFWVMFSISLLNYLDRYVFNGGVNVIAKELHFDLSQTGLLSSAFLVVYTIFALPVGYWADKVKRKNVVAWCIALWSVATALTAFATNFTTLFLARMLLGIGEAGYFPAGTALLSDYYSRSKRSRVMSTWGTAQLFGILIGMGAGGAVAGLYIGSWRLAFIFTGIPGLILAYLAWRMHEPRRNQADEEELALEAQRVEVLPEIQQTSQSAVPVEVGSTQEGQTGWTRILRLAMKDVLVCSRTLLRIKTLSVLIAMQIFAFFVLGVNTTFLSIYLQQKDTFGFTSGLAGIYSGGIIVLAGIVGTLVGGYASDMLNRRHAGARVLVCGIGFLLSVPAYAVALLANNLVLFTIFFILTAFLLTIYTGPSTAATQDVVPSRLRSSAIALSLLIAHMLGDAFAPTLVGVMATSFDPTGGEHFRLGMAGHDLATSLLYTCLPALFIAGLIGVSGARWMAEDIREAQRVDAQELTEQANSVVGMAQ</sequence>
<organism evidence="8 9">
    <name type="scientific">Ktedonobacter racemifer DSM 44963</name>
    <dbReference type="NCBI Taxonomy" id="485913"/>
    <lineage>
        <taxon>Bacteria</taxon>
        <taxon>Bacillati</taxon>
        <taxon>Chloroflexota</taxon>
        <taxon>Ktedonobacteria</taxon>
        <taxon>Ktedonobacterales</taxon>
        <taxon>Ktedonobacteraceae</taxon>
        <taxon>Ktedonobacter</taxon>
    </lineage>
</organism>
<feature type="transmembrane region" description="Helical" evidence="6">
    <location>
        <begin position="407"/>
        <end position="433"/>
    </location>
</feature>
<dbReference type="RefSeq" id="WP_007907720.1">
    <property type="nucleotide sequence ID" value="NZ_ADVG01000001.1"/>
</dbReference>
<feature type="transmembrane region" description="Helical" evidence="6">
    <location>
        <begin position="117"/>
        <end position="138"/>
    </location>
</feature>
<dbReference type="PANTHER" id="PTHR23505:SF79">
    <property type="entry name" value="PROTEIN SPINSTER"/>
    <property type="match status" value="1"/>
</dbReference>
<feature type="transmembrane region" description="Helical" evidence="6">
    <location>
        <begin position="344"/>
        <end position="363"/>
    </location>
</feature>
<feature type="transmembrane region" description="Helical" evidence="6">
    <location>
        <begin position="275"/>
        <end position="298"/>
    </location>
</feature>
<reference evidence="8 9" key="1">
    <citation type="journal article" date="2011" name="Stand. Genomic Sci.">
        <title>Non-contiguous finished genome sequence and contextual data of the filamentous soil bacterium Ktedonobacter racemifer type strain (SOSP1-21).</title>
        <authorList>
            <person name="Chang Y.J."/>
            <person name="Land M."/>
            <person name="Hauser L."/>
            <person name="Chertkov O."/>
            <person name="Del Rio T.G."/>
            <person name="Nolan M."/>
            <person name="Copeland A."/>
            <person name="Tice H."/>
            <person name="Cheng J.F."/>
            <person name="Lucas S."/>
            <person name="Han C."/>
            <person name="Goodwin L."/>
            <person name="Pitluck S."/>
            <person name="Ivanova N."/>
            <person name="Ovchinikova G."/>
            <person name="Pati A."/>
            <person name="Chen A."/>
            <person name="Palaniappan K."/>
            <person name="Mavromatis K."/>
            <person name="Liolios K."/>
            <person name="Brettin T."/>
            <person name="Fiebig A."/>
            <person name="Rohde M."/>
            <person name="Abt B."/>
            <person name="Goker M."/>
            <person name="Detter J.C."/>
            <person name="Woyke T."/>
            <person name="Bristow J."/>
            <person name="Eisen J.A."/>
            <person name="Markowitz V."/>
            <person name="Hugenholtz P."/>
            <person name="Kyrpides N.C."/>
            <person name="Klenk H.P."/>
            <person name="Lapidus A."/>
        </authorList>
    </citation>
    <scope>NUCLEOTIDE SEQUENCE [LARGE SCALE GENOMIC DNA]</scope>
    <source>
        <strain evidence="9">DSM 44963</strain>
    </source>
</reference>
<dbReference type="Pfam" id="PF07690">
    <property type="entry name" value="MFS_1"/>
    <property type="match status" value="1"/>
</dbReference>
<keyword evidence="2" id="KW-0813">Transport</keyword>
<evidence type="ECO:0000256" key="1">
    <source>
        <dbReference type="ARBA" id="ARBA00004651"/>
    </source>
</evidence>
<dbReference type="eggNOG" id="COG2271">
    <property type="taxonomic scope" value="Bacteria"/>
</dbReference>
<evidence type="ECO:0000256" key="3">
    <source>
        <dbReference type="ARBA" id="ARBA00022692"/>
    </source>
</evidence>
<gene>
    <name evidence="8" type="ORF">Krac_12006</name>
</gene>
<feature type="transmembrane region" description="Helical" evidence="6">
    <location>
        <begin position="159"/>
        <end position="177"/>
    </location>
</feature>
<comment type="subcellular location">
    <subcellularLocation>
        <location evidence="1">Cell membrane</location>
        <topology evidence="1">Multi-pass membrane protein</topology>
    </subcellularLocation>
</comment>